<reference evidence="1" key="2">
    <citation type="journal article" date="2015" name="Fish Shellfish Immunol.">
        <title>Early steps in the European eel (Anguilla anguilla)-Vibrio vulnificus interaction in the gills: Role of the RtxA13 toxin.</title>
        <authorList>
            <person name="Callol A."/>
            <person name="Pajuelo D."/>
            <person name="Ebbesson L."/>
            <person name="Teles M."/>
            <person name="MacKenzie S."/>
            <person name="Amaro C."/>
        </authorList>
    </citation>
    <scope>NUCLEOTIDE SEQUENCE</scope>
</reference>
<organism evidence="1">
    <name type="scientific">Anguilla anguilla</name>
    <name type="common">European freshwater eel</name>
    <name type="synonym">Muraena anguilla</name>
    <dbReference type="NCBI Taxonomy" id="7936"/>
    <lineage>
        <taxon>Eukaryota</taxon>
        <taxon>Metazoa</taxon>
        <taxon>Chordata</taxon>
        <taxon>Craniata</taxon>
        <taxon>Vertebrata</taxon>
        <taxon>Euteleostomi</taxon>
        <taxon>Actinopterygii</taxon>
        <taxon>Neopterygii</taxon>
        <taxon>Teleostei</taxon>
        <taxon>Anguilliformes</taxon>
        <taxon>Anguillidae</taxon>
        <taxon>Anguilla</taxon>
    </lineage>
</organism>
<sequence length="54" mass="6249">MREILVFVSGSPARYVLDCYVKIFVSFFLSPTNTSFFRISLVQEDLHAFKGQED</sequence>
<reference evidence="1" key="1">
    <citation type="submission" date="2014-11" db="EMBL/GenBank/DDBJ databases">
        <authorList>
            <person name="Amaro Gonzalez C."/>
        </authorList>
    </citation>
    <scope>NUCLEOTIDE SEQUENCE</scope>
</reference>
<name>A0A0E9W4L0_ANGAN</name>
<accession>A0A0E9W4L0</accession>
<dbReference type="EMBL" id="GBXM01023278">
    <property type="protein sequence ID" value="JAH85299.1"/>
    <property type="molecule type" value="Transcribed_RNA"/>
</dbReference>
<protein>
    <submittedName>
        <fullName evidence="1">Uncharacterized protein</fullName>
    </submittedName>
</protein>
<evidence type="ECO:0000313" key="1">
    <source>
        <dbReference type="EMBL" id="JAH85299.1"/>
    </source>
</evidence>
<proteinExistence type="predicted"/>
<dbReference type="AlphaFoldDB" id="A0A0E9W4L0"/>